<dbReference type="Pfam" id="PF00755">
    <property type="entry name" value="Carn_acyltransf"/>
    <property type="match status" value="1"/>
</dbReference>
<proteinExistence type="inferred from homology"/>
<organism evidence="8 9">
    <name type="scientific">Clathrus columnatus</name>
    <dbReference type="NCBI Taxonomy" id="1419009"/>
    <lineage>
        <taxon>Eukaryota</taxon>
        <taxon>Fungi</taxon>
        <taxon>Dikarya</taxon>
        <taxon>Basidiomycota</taxon>
        <taxon>Agaricomycotina</taxon>
        <taxon>Agaricomycetes</taxon>
        <taxon>Phallomycetidae</taxon>
        <taxon>Phallales</taxon>
        <taxon>Clathraceae</taxon>
        <taxon>Clathrus</taxon>
    </lineage>
</organism>
<gene>
    <name evidence="8" type="ORF">Clacol_002470</name>
</gene>
<evidence type="ECO:0000256" key="3">
    <source>
        <dbReference type="ARBA" id="ARBA00023315"/>
    </source>
</evidence>
<feature type="active site" description="Proton acceptor" evidence="4">
    <location>
        <position position="520"/>
    </location>
</feature>
<dbReference type="SUPFAM" id="SSF52777">
    <property type="entry name" value="CoA-dependent acyltransferases"/>
    <property type="match status" value="2"/>
</dbReference>
<evidence type="ECO:0000256" key="6">
    <source>
        <dbReference type="SAM" id="MobiDB-lite"/>
    </source>
</evidence>
<feature type="domain" description="Choline/carnitine acyltransferase" evidence="7">
    <location>
        <begin position="179"/>
        <end position="743"/>
    </location>
</feature>
<dbReference type="PROSITE" id="PS00440">
    <property type="entry name" value="ACYLTRANSF_C_2"/>
    <property type="match status" value="1"/>
</dbReference>
<feature type="compositionally biased region" description="Polar residues" evidence="6">
    <location>
        <begin position="162"/>
        <end position="172"/>
    </location>
</feature>
<accession>A0AAV5A8N7</accession>
<dbReference type="InterPro" id="IPR042231">
    <property type="entry name" value="Cho/carn_acyl_trans_2"/>
</dbReference>
<protein>
    <recommendedName>
        <fullName evidence="7">Choline/carnitine acyltransferase domain-containing protein</fullName>
    </recommendedName>
</protein>
<feature type="region of interest" description="Disordered" evidence="6">
    <location>
        <begin position="104"/>
        <end position="172"/>
    </location>
</feature>
<dbReference type="PANTHER" id="PTHR22589">
    <property type="entry name" value="CARNITINE O-ACYLTRANSFERASE"/>
    <property type="match status" value="1"/>
</dbReference>
<reference evidence="8" key="1">
    <citation type="submission" date="2021-10" db="EMBL/GenBank/DDBJ databases">
        <title>De novo Genome Assembly of Clathrus columnatus (Basidiomycota, Fungi) Using Illumina and Nanopore Sequence Data.</title>
        <authorList>
            <person name="Ogiso-Tanaka E."/>
            <person name="Itagaki H."/>
            <person name="Hosoya T."/>
            <person name="Hosaka K."/>
        </authorList>
    </citation>
    <scope>NUCLEOTIDE SEQUENCE</scope>
    <source>
        <strain evidence="8">MO-923</strain>
    </source>
</reference>
<evidence type="ECO:0000259" key="7">
    <source>
        <dbReference type="Pfam" id="PF00755"/>
    </source>
</evidence>
<dbReference type="Gene3D" id="3.30.559.70">
    <property type="entry name" value="Choline/Carnitine o-acyltransferase, domain 2"/>
    <property type="match status" value="1"/>
</dbReference>
<comment type="caution">
    <text evidence="8">The sequence shown here is derived from an EMBL/GenBank/DDBJ whole genome shotgun (WGS) entry which is preliminary data.</text>
</comment>
<dbReference type="InterPro" id="IPR039551">
    <property type="entry name" value="Cho/carn_acyl_trans"/>
</dbReference>
<keyword evidence="2 5" id="KW-0808">Transferase</keyword>
<feature type="compositionally biased region" description="Basic and acidic residues" evidence="6">
    <location>
        <begin position="138"/>
        <end position="161"/>
    </location>
</feature>
<dbReference type="GO" id="GO:0016746">
    <property type="term" value="F:acyltransferase activity"/>
    <property type="evidence" value="ECO:0007669"/>
    <property type="project" value="UniProtKB-KW"/>
</dbReference>
<dbReference type="EMBL" id="BPWL01000003">
    <property type="protein sequence ID" value="GJJ08260.1"/>
    <property type="molecule type" value="Genomic_DNA"/>
</dbReference>
<evidence type="ECO:0000256" key="5">
    <source>
        <dbReference type="RuleBase" id="RU003801"/>
    </source>
</evidence>
<evidence type="ECO:0000256" key="2">
    <source>
        <dbReference type="ARBA" id="ARBA00022679"/>
    </source>
</evidence>
<evidence type="ECO:0000256" key="1">
    <source>
        <dbReference type="ARBA" id="ARBA00005232"/>
    </source>
</evidence>
<dbReference type="InterPro" id="IPR023213">
    <property type="entry name" value="CAT-like_dom_sf"/>
</dbReference>
<comment type="similarity">
    <text evidence="1 5">Belongs to the carnitine/choline acetyltransferase family.</text>
</comment>
<dbReference type="Proteomes" id="UP001050691">
    <property type="component" value="Unassembled WGS sequence"/>
</dbReference>
<keyword evidence="3 5" id="KW-0012">Acyltransferase</keyword>
<sequence length="787" mass="89894">MLPTVLRRSNLRASVALRYGSVLPYSTGSSIHESDPELLEKEKHRNLKKEQHLTSTPHENGAPGWNEYLASASEAHVKADKYGGTGPPTPEMTKKTLQQLRQRYNGTSAPTNTNSGEEAGYERDEVEGPLKTSTAGQTEEHEVKDIHIRKEKPRSRSEDVRTSCQYQHHRNMASSSRRLPVLSLEDTLSNYLTSLEPFLREDEYQGKNSLSSEMDKRVQWAQEFKQGIGMVLQDRLLALDKASPHNWLDDNFWMKVAYLTTRSSLLINSNWWCLFQPDSTIPALTMEPHLYTFWQIRRAAWLVHKALLYRNDIEQKAIHNHLANVINSKAKNLAEAVPFQIPFHRCRIPQLECDKLASLPTRGSPMSRNIILMLRDWIYAVEVLDENDLPLPVAEIEWRIRNAVHDANWRYHEGLYAVPVGVLTTHDRDSWAKARQHLINLSPRNLETLRYIEDSIMVLSLDDYTLAPSISDQPAPFKDANLDAHVKNCSSGLSGRNRWYDKCVSFFVESSGRAGALGEHSPCDGLVVGAVLHYCLGEHINTTHFPQDLGDTPISVSMSGVIRLDWVVDDYIRRECIQAEEQARLISEDSDASVLCFQDFGYGWIKEVARQSPDSFAQMAMQLAWHKAQGDFTATYETATTRIFTHGRTEVIRTFSSESWQFVRAMVDPNCSKSIRFRRLQEAIKAHNAYTRDAIKGRGVDRHLLGLRLLMQPGESAKLFEDPLFRRSEHWRLSTNVINRDDMNFGIESKHSCNLTSTERFKEALVDSLQEMRTLYEDPTTDITAKL</sequence>
<dbReference type="PANTHER" id="PTHR22589:SF107">
    <property type="entry name" value="CHOLINE_CARNITINE ACYLTRANSFERASE DOMAIN-CONTAINING PROTEIN"/>
    <property type="match status" value="1"/>
</dbReference>
<keyword evidence="9" id="KW-1185">Reference proteome</keyword>
<feature type="compositionally biased region" description="Polar residues" evidence="6">
    <location>
        <begin position="104"/>
        <end position="116"/>
    </location>
</feature>
<evidence type="ECO:0000313" key="8">
    <source>
        <dbReference type="EMBL" id="GJJ08260.1"/>
    </source>
</evidence>
<dbReference type="AlphaFoldDB" id="A0AAV5A8N7"/>
<evidence type="ECO:0000256" key="4">
    <source>
        <dbReference type="PIRSR" id="PIRSR600542-1"/>
    </source>
</evidence>
<dbReference type="Gene3D" id="3.30.559.10">
    <property type="entry name" value="Chloramphenicol acetyltransferase-like domain"/>
    <property type="match status" value="2"/>
</dbReference>
<dbReference type="InterPro" id="IPR000542">
    <property type="entry name" value="Carn_acyl_trans"/>
</dbReference>
<evidence type="ECO:0000313" key="9">
    <source>
        <dbReference type="Proteomes" id="UP001050691"/>
    </source>
</evidence>
<name>A0AAV5A8N7_9AGAM</name>